<feature type="transmembrane region" description="Helical" evidence="2">
    <location>
        <begin position="503"/>
        <end position="524"/>
    </location>
</feature>
<protein>
    <submittedName>
        <fullName evidence="4">AarF/ABC1/UbiB kinase family protein</fullName>
    </submittedName>
</protein>
<dbReference type="InterPro" id="IPR004147">
    <property type="entry name" value="ABC1_dom"/>
</dbReference>
<keyword evidence="4" id="KW-0418">Kinase</keyword>
<gene>
    <name evidence="4" type="ORF">E4100_04225</name>
</gene>
<feature type="transmembrane region" description="Helical" evidence="2">
    <location>
        <begin position="473"/>
        <end position="491"/>
    </location>
</feature>
<dbReference type="Pfam" id="PF03109">
    <property type="entry name" value="ABC1"/>
    <property type="match status" value="1"/>
</dbReference>
<dbReference type="RefSeq" id="WP_135270796.1">
    <property type="nucleotide sequence ID" value="NZ_SRIB01000004.1"/>
</dbReference>
<evidence type="ECO:0000256" key="2">
    <source>
        <dbReference type="SAM" id="Phobius"/>
    </source>
</evidence>
<dbReference type="PANTHER" id="PTHR10566">
    <property type="entry name" value="CHAPERONE-ACTIVITY OF BC1 COMPLEX CABC1 -RELATED"/>
    <property type="match status" value="1"/>
</dbReference>
<dbReference type="Proteomes" id="UP000298381">
    <property type="component" value="Unassembled WGS sequence"/>
</dbReference>
<dbReference type="SUPFAM" id="SSF56112">
    <property type="entry name" value="Protein kinase-like (PK-like)"/>
    <property type="match status" value="1"/>
</dbReference>
<feature type="domain" description="ABC1 atypical kinase-like" evidence="3">
    <location>
        <begin position="71"/>
        <end position="312"/>
    </location>
</feature>
<dbReference type="AlphaFoldDB" id="A0A4Z0D7C6"/>
<sequence>MDNTRTTSRLREIIAVFVKHGLNNGIQGFNNPYELRKAFEELGPTFVKIGQILSTRPDLIPGPYIEEFNKLLDDVKPEEFNYLKPIIEEELNKNIEDIFIKIYEIPLASASMAQVHLALLLTGEEVAVKIQRPYIKEKMLGDIHILKRISRFIKRVIPEDLVDIDNVIEELEKSAINELNFLVEAENMDKFRNYNKDVKYIYCPEVYRDYTTEKILTMGYVKGIKISDIDKINSEGYDLNDIAVKLVQNYMKQVLEDGFFHGDPHPGNLMIYKNRIAYLDFGIMGFLEISLRRKFNALITAIAMKDLDMMTNAVIRIGDFNSDIDKLNLKKDISMIYDKYIESSLEEIELSKVMEEIFNVAKKNHIKMPKDMVIFSKSLLTVEGLVTILDPTITMMDIVIPYVKSKLMNSDNLKKELRENLLESYLAYKAGLKIPVSLQKLIEKINNDDTKLGLNVKDLDEIISETNRMINRVVFAIIVSAIILSSSLILNRNLGPKIMDISILGLGGYLFAGVLGFWLLISILKSGRM</sequence>
<keyword evidence="2" id="KW-0472">Membrane</keyword>
<evidence type="ECO:0000313" key="5">
    <source>
        <dbReference type="Proteomes" id="UP000298381"/>
    </source>
</evidence>
<comment type="caution">
    <text evidence="4">The sequence shown here is derived from an EMBL/GenBank/DDBJ whole genome shotgun (WGS) entry which is preliminary data.</text>
</comment>
<reference evidence="4 5" key="1">
    <citation type="submission" date="2019-03" db="EMBL/GenBank/DDBJ databases">
        <title>Draft genome sequence data and analysis of a Fermenting Bacterium, Soehngenia longevitae strain 1933PT, isolated from petroleum reservoir in Azerbaijan.</title>
        <authorList>
            <person name="Grouzdev D.S."/>
            <person name="Bidzhieva S.K."/>
            <person name="Sokolova D.S."/>
            <person name="Tourova T.P."/>
            <person name="Poltaraus A.B."/>
            <person name="Nazina T.N."/>
        </authorList>
    </citation>
    <scope>NUCLEOTIDE SEQUENCE [LARGE SCALE GENOMIC DNA]</scope>
    <source>
        <strain evidence="4 5">1933P</strain>
    </source>
</reference>
<comment type="similarity">
    <text evidence="1">Belongs to the protein kinase superfamily. ADCK protein kinase family.</text>
</comment>
<dbReference type="InterPro" id="IPR011009">
    <property type="entry name" value="Kinase-like_dom_sf"/>
</dbReference>
<keyword evidence="2" id="KW-0812">Transmembrane</keyword>
<accession>A0A4Z0D7C6</accession>
<dbReference type="GO" id="GO:0016301">
    <property type="term" value="F:kinase activity"/>
    <property type="evidence" value="ECO:0007669"/>
    <property type="project" value="UniProtKB-KW"/>
</dbReference>
<evidence type="ECO:0000259" key="3">
    <source>
        <dbReference type="Pfam" id="PF03109"/>
    </source>
</evidence>
<evidence type="ECO:0000313" key="4">
    <source>
        <dbReference type="EMBL" id="TFZ40770.1"/>
    </source>
</evidence>
<dbReference type="CDD" id="cd05121">
    <property type="entry name" value="ABC1_ADCK3-like"/>
    <property type="match status" value="1"/>
</dbReference>
<dbReference type="EMBL" id="SRIB01000004">
    <property type="protein sequence ID" value="TFZ40770.1"/>
    <property type="molecule type" value="Genomic_DNA"/>
</dbReference>
<dbReference type="InterPro" id="IPR050154">
    <property type="entry name" value="UbiB_kinase"/>
</dbReference>
<keyword evidence="2" id="KW-1133">Transmembrane helix</keyword>
<dbReference type="PANTHER" id="PTHR10566:SF113">
    <property type="entry name" value="PROTEIN ACTIVITY OF BC1 COMPLEX KINASE 7, CHLOROPLASTIC"/>
    <property type="match status" value="1"/>
</dbReference>
<proteinExistence type="inferred from homology"/>
<name>A0A4Z0D7C6_9FIRM</name>
<keyword evidence="4" id="KW-0808">Transferase</keyword>
<organism evidence="4 5">
    <name type="scientific">Soehngenia longivitae</name>
    <dbReference type="NCBI Taxonomy" id="2562294"/>
    <lineage>
        <taxon>Bacteria</taxon>
        <taxon>Bacillati</taxon>
        <taxon>Bacillota</taxon>
        <taxon>Tissierellia</taxon>
        <taxon>Tissierellales</taxon>
        <taxon>Tissierellaceae</taxon>
        <taxon>Soehngenia</taxon>
    </lineage>
</organism>
<evidence type="ECO:0000256" key="1">
    <source>
        <dbReference type="ARBA" id="ARBA00009670"/>
    </source>
</evidence>
<keyword evidence="5" id="KW-1185">Reference proteome</keyword>
<dbReference type="OrthoDB" id="9795390at2"/>